<evidence type="ECO:0000259" key="4">
    <source>
        <dbReference type="Pfam" id="PF13439"/>
    </source>
</evidence>
<keyword evidence="3 5" id="KW-0808">Transferase</keyword>
<evidence type="ECO:0000313" key="6">
    <source>
        <dbReference type="Proteomes" id="UP000477722"/>
    </source>
</evidence>
<keyword evidence="6" id="KW-1185">Reference proteome</keyword>
<evidence type="ECO:0000256" key="2">
    <source>
        <dbReference type="ARBA" id="ARBA00022676"/>
    </source>
</evidence>
<evidence type="ECO:0000256" key="1">
    <source>
        <dbReference type="ARBA" id="ARBA00021292"/>
    </source>
</evidence>
<dbReference type="Proteomes" id="UP000477722">
    <property type="component" value="Unassembled WGS sequence"/>
</dbReference>
<dbReference type="CDD" id="cd03801">
    <property type="entry name" value="GT4_PimA-like"/>
    <property type="match status" value="1"/>
</dbReference>
<gene>
    <name evidence="5" type="ORF">G5C65_24500</name>
</gene>
<dbReference type="Pfam" id="PF13692">
    <property type="entry name" value="Glyco_trans_1_4"/>
    <property type="match status" value="1"/>
</dbReference>
<accession>A0A6G4X3Y9</accession>
<dbReference type="PANTHER" id="PTHR12526">
    <property type="entry name" value="GLYCOSYLTRANSFERASE"/>
    <property type="match status" value="1"/>
</dbReference>
<reference evidence="5 6" key="1">
    <citation type="submission" date="2020-02" db="EMBL/GenBank/DDBJ databases">
        <title>Whole-genome analyses of novel actinobacteria.</title>
        <authorList>
            <person name="Sahin N."/>
            <person name="Tatar D."/>
        </authorList>
    </citation>
    <scope>NUCLEOTIDE SEQUENCE [LARGE SCALE GENOMIC DNA]</scope>
    <source>
        <strain evidence="5 6">SB3404</strain>
    </source>
</reference>
<dbReference type="PANTHER" id="PTHR12526:SF510">
    <property type="entry name" value="D-INOSITOL 3-PHOSPHATE GLYCOSYLTRANSFERASE"/>
    <property type="match status" value="1"/>
</dbReference>
<dbReference type="SUPFAM" id="SSF53756">
    <property type="entry name" value="UDP-Glycosyltransferase/glycogen phosphorylase"/>
    <property type="match status" value="1"/>
</dbReference>
<dbReference type="EMBL" id="JAAKZZ010000305">
    <property type="protein sequence ID" value="NGO71454.1"/>
    <property type="molecule type" value="Genomic_DNA"/>
</dbReference>
<organism evidence="5 6">
    <name type="scientific">Streptomyces boncukensis</name>
    <dbReference type="NCBI Taxonomy" id="2711219"/>
    <lineage>
        <taxon>Bacteria</taxon>
        <taxon>Bacillati</taxon>
        <taxon>Actinomycetota</taxon>
        <taxon>Actinomycetes</taxon>
        <taxon>Kitasatosporales</taxon>
        <taxon>Streptomycetaceae</taxon>
        <taxon>Streptomyces</taxon>
    </lineage>
</organism>
<comment type="caution">
    <text evidence="5">The sequence shown here is derived from an EMBL/GenBank/DDBJ whole genome shotgun (WGS) entry which is preliminary data.</text>
</comment>
<dbReference type="Gene3D" id="3.40.50.2000">
    <property type="entry name" value="Glycogen Phosphorylase B"/>
    <property type="match status" value="2"/>
</dbReference>
<dbReference type="Pfam" id="PF13439">
    <property type="entry name" value="Glyco_transf_4"/>
    <property type="match status" value="1"/>
</dbReference>
<dbReference type="GO" id="GO:0016757">
    <property type="term" value="F:glycosyltransferase activity"/>
    <property type="evidence" value="ECO:0007669"/>
    <property type="project" value="UniProtKB-KW"/>
</dbReference>
<sequence length="330" mass="36435">MRVVALVHWYVPYHNAGSETMLHTLLRALADAGHEAHVVTTSQAEGEPEYDHQGVTVHRAGPLGTVPELLDRLAPAALVTHHQETPHATQYGRTRGVPVVQIIHNEMHHTRVWLHKRPALVVFNTLWIQRECARYRVPGIVVHPPISPDEHATTPGELVTLVNLNAHKGGEILYQLAERMPDVAFAGVIGGHGEQVIRWDVPNVEIIPHTAAMRRDVWARTRVLLMPSVYESYGMAAIEAMCSGIPVIAAPTPGLVESLSWSGTFAVRDDLDAWVSAIRSLLLPDRWVAASAAALERVAELDPRPELDAWVSAVERLEGEGRGHGVRNRR</sequence>
<protein>
    <recommendedName>
        <fullName evidence="1">D-inositol 3-phosphate glycosyltransferase</fullName>
    </recommendedName>
</protein>
<evidence type="ECO:0000256" key="3">
    <source>
        <dbReference type="ARBA" id="ARBA00022679"/>
    </source>
</evidence>
<keyword evidence="2" id="KW-0328">Glycosyltransferase</keyword>
<proteinExistence type="predicted"/>
<feature type="domain" description="Glycosyltransferase subfamily 4-like N-terminal" evidence="4">
    <location>
        <begin position="17"/>
        <end position="149"/>
    </location>
</feature>
<name>A0A6G4X3Y9_9ACTN</name>
<dbReference type="InterPro" id="IPR028098">
    <property type="entry name" value="Glyco_trans_4-like_N"/>
</dbReference>
<evidence type="ECO:0000313" key="5">
    <source>
        <dbReference type="EMBL" id="NGO71454.1"/>
    </source>
</evidence>
<dbReference type="AlphaFoldDB" id="A0A6G4X3Y9"/>
<dbReference type="RefSeq" id="WP_165301087.1">
    <property type="nucleotide sequence ID" value="NZ_JAAKZZ010000305.1"/>
</dbReference>